<accession>A0A5A7QV02</accession>
<dbReference type="GO" id="GO:0032040">
    <property type="term" value="C:small-subunit processome"/>
    <property type="evidence" value="ECO:0007669"/>
    <property type="project" value="TreeGrafter"/>
</dbReference>
<name>A0A5A7QV02_STRAF</name>
<dbReference type="GO" id="GO:0030686">
    <property type="term" value="C:90S preribosome"/>
    <property type="evidence" value="ECO:0007669"/>
    <property type="project" value="TreeGrafter"/>
</dbReference>
<dbReference type="GO" id="GO:0006412">
    <property type="term" value="P:translation"/>
    <property type="evidence" value="ECO:0007669"/>
    <property type="project" value="InterPro"/>
</dbReference>
<comment type="caution">
    <text evidence="6">The sequence shown here is derived from an EMBL/GenBank/DDBJ whole genome shotgun (WGS) entry which is preliminary data.</text>
</comment>
<dbReference type="Pfam" id="PF01251">
    <property type="entry name" value="Ribosomal_S7e"/>
    <property type="match status" value="1"/>
</dbReference>
<dbReference type="Proteomes" id="UP000325081">
    <property type="component" value="Unassembled WGS sequence"/>
</dbReference>
<organism evidence="6 7">
    <name type="scientific">Striga asiatica</name>
    <name type="common">Asiatic witchweed</name>
    <name type="synonym">Buchnera asiatica</name>
    <dbReference type="NCBI Taxonomy" id="4170"/>
    <lineage>
        <taxon>Eukaryota</taxon>
        <taxon>Viridiplantae</taxon>
        <taxon>Streptophyta</taxon>
        <taxon>Embryophyta</taxon>
        <taxon>Tracheophyta</taxon>
        <taxon>Spermatophyta</taxon>
        <taxon>Magnoliopsida</taxon>
        <taxon>eudicotyledons</taxon>
        <taxon>Gunneridae</taxon>
        <taxon>Pentapetalae</taxon>
        <taxon>asterids</taxon>
        <taxon>lamiids</taxon>
        <taxon>Lamiales</taxon>
        <taxon>Orobanchaceae</taxon>
        <taxon>Buchnereae</taxon>
        <taxon>Striga</taxon>
    </lineage>
</organism>
<dbReference type="InterPro" id="IPR000554">
    <property type="entry name" value="Ribosomal_eS7"/>
</dbReference>
<reference evidence="7" key="1">
    <citation type="journal article" date="2019" name="Curr. Biol.">
        <title>Genome Sequence of Striga asiatica Provides Insight into the Evolution of Plant Parasitism.</title>
        <authorList>
            <person name="Yoshida S."/>
            <person name="Kim S."/>
            <person name="Wafula E.K."/>
            <person name="Tanskanen J."/>
            <person name="Kim Y.M."/>
            <person name="Honaas L."/>
            <person name="Yang Z."/>
            <person name="Spallek T."/>
            <person name="Conn C.E."/>
            <person name="Ichihashi Y."/>
            <person name="Cheong K."/>
            <person name="Cui S."/>
            <person name="Der J.P."/>
            <person name="Gundlach H."/>
            <person name="Jiao Y."/>
            <person name="Hori C."/>
            <person name="Ishida J.K."/>
            <person name="Kasahara H."/>
            <person name="Kiba T."/>
            <person name="Kim M.S."/>
            <person name="Koo N."/>
            <person name="Laohavisit A."/>
            <person name="Lee Y.H."/>
            <person name="Lumba S."/>
            <person name="McCourt P."/>
            <person name="Mortimer J.C."/>
            <person name="Mutuku J.M."/>
            <person name="Nomura T."/>
            <person name="Sasaki-Sekimoto Y."/>
            <person name="Seto Y."/>
            <person name="Wang Y."/>
            <person name="Wakatake T."/>
            <person name="Sakakibara H."/>
            <person name="Demura T."/>
            <person name="Yamaguchi S."/>
            <person name="Yoneyama K."/>
            <person name="Manabe R.I."/>
            <person name="Nelson D.C."/>
            <person name="Schulman A.H."/>
            <person name="Timko M.P."/>
            <person name="dePamphilis C.W."/>
            <person name="Choi D."/>
            <person name="Shirasu K."/>
        </authorList>
    </citation>
    <scope>NUCLEOTIDE SEQUENCE [LARGE SCALE GENOMIC DNA]</scope>
    <source>
        <strain evidence="7">cv. UVA1</strain>
    </source>
</reference>
<gene>
    <name evidence="6" type="ORF">STAS_26283</name>
</gene>
<dbReference type="GO" id="GO:0003735">
    <property type="term" value="F:structural constituent of ribosome"/>
    <property type="evidence" value="ECO:0007669"/>
    <property type="project" value="InterPro"/>
</dbReference>
<feature type="compositionally biased region" description="Basic and acidic residues" evidence="5">
    <location>
        <begin position="1"/>
        <end position="11"/>
    </location>
</feature>
<evidence type="ECO:0000256" key="1">
    <source>
        <dbReference type="ARBA" id="ARBA00007820"/>
    </source>
</evidence>
<keyword evidence="3 4" id="KW-0687">Ribonucleoprotein</keyword>
<dbReference type="PANTHER" id="PTHR11278:SF0">
    <property type="entry name" value="SMALL RIBOSOMAL SUBUNIT PROTEIN ES7"/>
    <property type="match status" value="1"/>
</dbReference>
<dbReference type="AlphaFoldDB" id="A0A5A7QV02"/>
<evidence type="ECO:0000256" key="2">
    <source>
        <dbReference type="ARBA" id="ARBA00022980"/>
    </source>
</evidence>
<proteinExistence type="inferred from homology"/>
<evidence type="ECO:0000313" key="7">
    <source>
        <dbReference type="Proteomes" id="UP000325081"/>
    </source>
</evidence>
<comment type="similarity">
    <text evidence="1 4">Belongs to the eukaryotic ribosomal protein eS7 family.</text>
</comment>
<evidence type="ECO:0000256" key="4">
    <source>
        <dbReference type="RuleBase" id="RU364105"/>
    </source>
</evidence>
<dbReference type="EMBL" id="BKCP01008404">
    <property type="protein sequence ID" value="GER49074.1"/>
    <property type="molecule type" value="Genomic_DNA"/>
</dbReference>
<keyword evidence="2 4" id="KW-0689">Ribosomal protein</keyword>
<dbReference type="PANTHER" id="PTHR11278">
    <property type="entry name" value="40S RIBOSOMAL PROTEIN S7"/>
    <property type="match status" value="1"/>
</dbReference>
<evidence type="ECO:0000313" key="6">
    <source>
        <dbReference type="EMBL" id="GER49074.1"/>
    </source>
</evidence>
<feature type="region of interest" description="Disordered" evidence="5">
    <location>
        <begin position="1"/>
        <end position="29"/>
    </location>
</feature>
<protein>
    <recommendedName>
        <fullName evidence="4">40S ribosomal protein S7</fullName>
    </recommendedName>
</protein>
<dbReference type="GO" id="GO:0006364">
    <property type="term" value="P:rRNA processing"/>
    <property type="evidence" value="ECO:0007669"/>
    <property type="project" value="TreeGrafter"/>
</dbReference>
<dbReference type="GO" id="GO:0022627">
    <property type="term" value="C:cytosolic small ribosomal subunit"/>
    <property type="evidence" value="ECO:0007669"/>
    <property type="project" value="TreeGrafter"/>
</dbReference>
<keyword evidence="7" id="KW-1185">Reference proteome</keyword>
<dbReference type="GO" id="GO:0042274">
    <property type="term" value="P:ribosomal small subunit biogenesis"/>
    <property type="evidence" value="ECO:0007669"/>
    <property type="project" value="TreeGrafter"/>
</dbReference>
<dbReference type="OrthoDB" id="1681102at2759"/>
<sequence>MQAEPSRERAVPKSAHAHPRTGPSPEELHPLYRLDGSKIMKVFLDPKGKNDTENKLETFAGVYRKLTGKDVVSTPATTAAAAPTTSAASTTTGVPVGITENLKTAGREMSAFPAVVTDTLPTSAAVWNTAAARVIGL</sequence>
<evidence type="ECO:0000256" key="3">
    <source>
        <dbReference type="ARBA" id="ARBA00023274"/>
    </source>
</evidence>
<evidence type="ECO:0000256" key="5">
    <source>
        <dbReference type="SAM" id="MobiDB-lite"/>
    </source>
</evidence>